<gene>
    <name evidence="1" type="ORF">C3B54_111134</name>
</gene>
<organism evidence="1 2">
    <name type="scientific">Pontimonas salivibrio</name>
    <dbReference type="NCBI Taxonomy" id="1159327"/>
    <lineage>
        <taxon>Bacteria</taxon>
        <taxon>Bacillati</taxon>
        <taxon>Actinomycetota</taxon>
        <taxon>Actinomycetes</taxon>
        <taxon>Micrococcales</taxon>
        <taxon>Microbacteriaceae</taxon>
        <taxon>Pontimonas</taxon>
    </lineage>
</organism>
<dbReference type="AlphaFoldDB" id="A0A2L2BR07"/>
<dbReference type="Pfam" id="PF07751">
    <property type="entry name" value="Abi_2"/>
    <property type="match status" value="1"/>
</dbReference>
<evidence type="ECO:0000313" key="2">
    <source>
        <dbReference type="Proteomes" id="UP000243077"/>
    </source>
</evidence>
<dbReference type="KEGG" id="psai:C3B54_111134"/>
<reference evidence="1 2" key="1">
    <citation type="submission" date="2018-02" db="EMBL/GenBank/DDBJ databases">
        <title>Complete genome of the streamlined marine actinobacterium Pontimonas salivibrio CL-TW6 adapted to coastal planktonic lifestype.</title>
        <authorList>
            <person name="Cho B.C."/>
            <person name="Hardies S.C."/>
            <person name="Jang G.I."/>
            <person name="Hwang C.Y."/>
        </authorList>
    </citation>
    <scope>NUCLEOTIDE SEQUENCE [LARGE SCALE GENOMIC DNA]</scope>
    <source>
        <strain evidence="1 2">CL-TW6</strain>
    </source>
</reference>
<accession>A0A2L2BR07</accession>
<evidence type="ECO:0000313" key="1">
    <source>
        <dbReference type="EMBL" id="AVG24099.1"/>
    </source>
</evidence>
<proteinExistence type="predicted"/>
<dbReference type="Proteomes" id="UP000243077">
    <property type="component" value="Chromosome"/>
</dbReference>
<dbReference type="InterPro" id="IPR011664">
    <property type="entry name" value="Abi_system_AbiD/AbiF-like"/>
</dbReference>
<protein>
    <submittedName>
        <fullName evidence="1">AbiF abortive phage infection protein</fullName>
    </submittedName>
</protein>
<name>A0A2L2BR07_9MICO</name>
<keyword evidence="2" id="KW-1185">Reference proteome</keyword>
<dbReference type="EMBL" id="CP026923">
    <property type="protein sequence ID" value="AVG24099.1"/>
    <property type="molecule type" value="Genomic_DNA"/>
</dbReference>
<sequence length="280" mass="31334">MLSSRGLHDSQSLLPRALLGIGYFRLSGYSRYFQVNPAKGGNNFQPGVDFAKVFDLHQHDAELRNLLLEGLAEIEIALRTILIAHTCAIGGPGTAYLQASSYRESYDKTGALLRDKLLADLWADINRSKEAHVVHHRTESPKGIPLWVAVEALSFGVLSRMFGLLDSEDIRSRIAQRFGYSSPAHFRTNLRSVTVFRNRCAHHSRVWNSRVRQDVPRMFPKLIDEELVAANYENTPWGVIAVVADLVGQVRGDTTFFDAVSRLVPRGGLYWKGLISLSSE</sequence>